<proteinExistence type="inferred from homology"/>
<protein>
    <submittedName>
        <fullName evidence="17">TonB-dependent receptor plug domain-containing protein</fullName>
    </submittedName>
</protein>
<evidence type="ECO:0000256" key="4">
    <source>
        <dbReference type="ARBA" id="ARBA00022452"/>
    </source>
</evidence>
<feature type="chain" id="PRO_5034256924" evidence="13">
    <location>
        <begin position="32"/>
        <end position="824"/>
    </location>
</feature>
<dbReference type="InterPro" id="IPR000531">
    <property type="entry name" value="Beta-barrel_TonB"/>
</dbReference>
<dbReference type="PROSITE" id="PS52016">
    <property type="entry name" value="TONB_DEPENDENT_REC_3"/>
    <property type="match status" value="1"/>
</dbReference>
<reference evidence="17" key="1">
    <citation type="journal article" date="1999" name="Nat. Struct. Biol.">
        <title>Crystal structure of the outer membrane active transporter FepA from Escherichia coli.</title>
        <authorList>
            <person name="Buchanan S.K."/>
            <person name="Smith B.S."/>
            <person name="Venkatramani L."/>
            <person name="Xia D."/>
            <person name="Esser L."/>
            <person name="Palnitkar M."/>
            <person name="Chakraborty R."/>
            <person name="van der Helm D."/>
            <person name="Deisenhofer J."/>
        </authorList>
    </citation>
    <scope>NUCLEOTIDE SEQUENCE</scope>
</reference>
<evidence type="ECO:0000256" key="12">
    <source>
        <dbReference type="SAM" id="MobiDB-lite"/>
    </source>
</evidence>
<keyword evidence="7 10" id="KW-0472">Membrane</keyword>
<dbReference type="InterPro" id="IPR037066">
    <property type="entry name" value="Plug_dom_sf"/>
</dbReference>
<dbReference type="Pfam" id="PF07715">
    <property type="entry name" value="Plug"/>
    <property type="match status" value="1"/>
</dbReference>
<dbReference type="OrthoDB" id="183532at2"/>
<dbReference type="PANTHER" id="PTHR47234:SF3">
    <property type="entry name" value="SECRETIN_TONB SHORT N-TERMINAL DOMAIN-CONTAINING PROTEIN"/>
    <property type="match status" value="1"/>
</dbReference>
<feature type="compositionally biased region" description="Basic and acidic residues" evidence="12">
    <location>
        <begin position="251"/>
        <end position="268"/>
    </location>
</feature>
<reference evidence="17" key="3">
    <citation type="journal article" date="2004" name="FEBS Lett.">
        <title>The plug domain of a neisserial TonB-dependent transporter retains structural integrity in the absence of its transmembrane beta-barrel.</title>
        <authorList>
            <person name="Oke M."/>
            <person name="Sarra R."/>
            <person name="Ghirlando R."/>
            <person name="Farnaud S."/>
            <person name="Gorringe A.R."/>
            <person name="Evans R.W."/>
            <person name="Buchanan S.K."/>
        </authorList>
    </citation>
    <scope>NUCLEOTIDE SEQUENCE</scope>
</reference>
<dbReference type="RefSeq" id="WP_028311464.1">
    <property type="nucleotide sequence ID" value="NZ_AXWS01000013.1"/>
</dbReference>
<feature type="region of interest" description="Disordered" evidence="12">
    <location>
        <begin position="231"/>
        <end position="271"/>
    </location>
</feature>
<evidence type="ECO:0000256" key="2">
    <source>
        <dbReference type="ARBA" id="ARBA00009810"/>
    </source>
</evidence>
<evidence type="ECO:0000256" key="5">
    <source>
        <dbReference type="ARBA" id="ARBA00022692"/>
    </source>
</evidence>
<evidence type="ECO:0000256" key="11">
    <source>
        <dbReference type="RuleBase" id="RU003357"/>
    </source>
</evidence>
<keyword evidence="5 10" id="KW-0812">Transmembrane</keyword>
<feature type="signal peptide" evidence="13">
    <location>
        <begin position="1"/>
        <end position="31"/>
    </location>
</feature>
<evidence type="ECO:0000256" key="10">
    <source>
        <dbReference type="PROSITE-ProRule" id="PRU01360"/>
    </source>
</evidence>
<dbReference type="Pfam" id="PF00593">
    <property type="entry name" value="TonB_dep_Rec_b-barrel"/>
    <property type="match status" value="1"/>
</dbReference>
<evidence type="ECO:0000256" key="3">
    <source>
        <dbReference type="ARBA" id="ARBA00022448"/>
    </source>
</evidence>
<name>A0A8B6X3P1_9BURK</name>
<keyword evidence="6 11" id="KW-0798">TonB box</keyword>
<dbReference type="InterPro" id="IPR036942">
    <property type="entry name" value="Beta-barrel_TonB_sf"/>
</dbReference>
<evidence type="ECO:0000256" key="13">
    <source>
        <dbReference type="SAM" id="SignalP"/>
    </source>
</evidence>
<dbReference type="SUPFAM" id="SSF56935">
    <property type="entry name" value="Porins"/>
    <property type="match status" value="1"/>
</dbReference>
<keyword evidence="13" id="KW-0732">Signal</keyword>
<evidence type="ECO:0000256" key="9">
    <source>
        <dbReference type="ARBA" id="ARBA00023237"/>
    </source>
</evidence>
<dbReference type="GO" id="GO:0009279">
    <property type="term" value="C:cell outer membrane"/>
    <property type="evidence" value="ECO:0007669"/>
    <property type="project" value="UniProtKB-SubCell"/>
</dbReference>
<keyword evidence="4 10" id="KW-1134">Transmembrane beta strand</keyword>
<comment type="similarity">
    <text evidence="2 10 11">Belongs to the TonB-dependent receptor family.</text>
</comment>
<reference evidence="17" key="4">
    <citation type="journal article" date="2020" name="Acta Crystallogr. D Struct. Biol.">
        <title>The crystal structure of the TonB-dependent transporter YncD reveals a positively charged substrate-binding site.</title>
        <authorList>
            <person name="Grinter R."/>
            <person name="Lithgow T."/>
        </authorList>
    </citation>
    <scope>NUCLEOTIDE SEQUENCE</scope>
</reference>
<evidence type="ECO:0000256" key="8">
    <source>
        <dbReference type="ARBA" id="ARBA00023170"/>
    </source>
</evidence>
<evidence type="ECO:0000313" key="16">
    <source>
        <dbReference type="Proteomes" id="UP000675920"/>
    </source>
</evidence>
<evidence type="ECO:0000259" key="14">
    <source>
        <dbReference type="Pfam" id="PF00593"/>
    </source>
</evidence>
<feature type="domain" description="TonB-dependent receptor-like beta-barrel" evidence="14">
    <location>
        <begin position="305"/>
        <end position="783"/>
    </location>
</feature>
<dbReference type="PANTHER" id="PTHR47234">
    <property type="match status" value="1"/>
</dbReference>
<sequence>MKPSSLPFPPQPRRAAALAVAAALAAPQAFAADAFQPATSVRDVVVTTGVRGEERTVADSPVPIDVIPAEDLVRTGKATLKETLATLLPSFNFTPVAGVTVNNVIRPLSLRGLSGAYTLVLVNGKRRHNSAAISNSGVGTTGANPVDLDQIPVAAVDHVEVLRDGAAAQYGSDAIAGVVNIILKTTDHGGESTTTVGGYYKGDGITARENLGWGTTLGQDGFLRLSLDAATQERSERNDPGTGSYYFRVDGQPDPRESSVGQRGDRNGNPELKAVSTAANAEIGVGDGKRLYGFATAGARNAEAWYTTRRPNSTGDLIQLRPDGFIPKFYLHEFDTQLVGGLRGEDAGWNWDASASVSRNRINSHANTLNPSLGPDGPTQFKLYGITADQAAANLDVRRGIDVGLGKPLQAAFGGEYRRERYSLNAGDAAATANGGYVYDASYGDGSLAGRPANVGVQGVNAISAANAGSLSRGVSALYADFGANATDKLWLGAAGRGERYDDSSGSTFSGKLSARYEVDPALALRGNFNTGFRAPSLSQQVWSQTFSSWQVVNGVSILRNSTLASPGSELARALGATELKPERSRNLSVGFSLTPTRDLTLTADAYRIRIADRIVSTGYFSGSGVDAILAAAGLQTGQLVQYFTNAVDTTSKGIDVVADWRRDLGTLGVARFNLGFNWNRTGIDSIKDTPAALKALGFQVLDRAAQGSLTDGYPRTKLILGTNWLYGDFDTGLRLTRYDKVIERNATSAANDVTYGAKWLTDLDVSWHVTPSTTLAVGANNLFNVHADKSPFPTTNGARYGYGVSIPFSYYGGFWYARLGVAF</sequence>
<dbReference type="InterPro" id="IPR039426">
    <property type="entry name" value="TonB-dep_rcpt-like"/>
</dbReference>
<evidence type="ECO:0000256" key="1">
    <source>
        <dbReference type="ARBA" id="ARBA00004571"/>
    </source>
</evidence>
<accession>A0A8B6X3P1</accession>
<keyword evidence="9 10" id="KW-0998">Cell outer membrane</keyword>
<dbReference type="InterPro" id="IPR012910">
    <property type="entry name" value="Plug_dom"/>
</dbReference>
<keyword evidence="3 10" id="KW-0813">Transport</keyword>
<evidence type="ECO:0000256" key="6">
    <source>
        <dbReference type="ARBA" id="ARBA00023077"/>
    </source>
</evidence>
<dbReference type="AlphaFoldDB" id="A0A8B6X3P1"/>
<dbReference type="Proteomes" id="UP000675920">
    <property type="component" value="Unplaced"/>
</dbReference>
<comment type="subcellular location">
    <subcellularLocation>
        <location evidence="1 10">Cell outer membrane</location>
        <topology evidence="1 10">Multi-pass membrane protein</topology>
    </subcellularLocation>
</comment>
<reference evidence="17" key="5">
    <citation type="submission" date="2025-08" db="UniProtKB">
        <authorList>
            <consortium name="RefSeq"/>
        </authorList>
    </citation>
    <scope>IDENTIFICATION</scope>
</reference>
<reference evidence="17" key="2">
    <citation type="journal article" date="2002" name="Biochim. Biophys. Acta">
        <title>TonB-dependent receptors-structural perspectives.</title>
        <authorList>
            <person name="Ferguson A.D."/>
            <person name="Deisenhofer J."/>
        </authorList>
    </citation>
    <scope>NUCLEOTIDE SEQUENCE</scope>
</reference>
<dbReference type="CDD" id="cd01347">
    <property type="entry name" value="ligand_gated_channel"/>
    <property type="match status" value="1"/>
</dbReference>
<organism evidence="16 17">
    <name type="scientific">Derxia gummosa DSM 723</name>
    <dbReference type="NCBI Taxonomy" id="1121388"/>
    <lineage>
        <taxon>Bacteria</taxon>
        <taxon>Pseudomonadati</taxon>
        <taxon>Pseudomonadota</taxon>
        <taxon>Betaproteobacteria</taxon>
        <taxon>Burkholderiales</taxon>
        <taxon>Alcaligenaceae</taxon>
        <taxon>Derxia</taxon>
    </lineage>
</organism>
<feature type="domain" description="TonB-dependent receptor plug" evidence="15">
    <location>
        <begin position="57"/>
        <end position="178"/>
    </location>
</feature>
<evidence type="ECO:0000313" key="17">
    <source>
        <dbReference type="RefSeq" id="WP_028311464.1"/>
    </source>
</evidence>
<dbReference type="Gene3D" id="2.170.130.10">
    <property type="entry name" value="TonB-dependent receptor, plug domain"/>
    <property type="match status" value="1"/>
</dbReference>
<dbReference type="Gene3D" id="2.40.170.20">
    <property type="entry name" value="TonB-dependent receptor, beta-barrel domain"/>
    <property type="match status" value="1"/>
</dbReference>
<evidence type="ECO:0000256" key="7">
    <source>
        <dbReference type="ARBA" id="ARBA00023136"/>
    </source>
</evidence>
<evidence type="ECO:0000259" key="15">
    <source>
        <dbReference type="Pfam" id="PF07715"/>
    </source>
</evidence>
<keyword evidence="16" id="KW-1185">Reference proteome</keyword>
<keyword evidence="8 17" id="KW-0675">Receptor</keyword>